<dbReference type="SUPFAM" id="SSF55486">
    <property type="entry name" value="Metalloproteases ('zincins'), catalytic domain"/>
    <property type="match status" value="1"/>
</dbReference>
<sequence length="367" mass="40779">MSHDDKALCNKVKNVFIAAGQFITATLNLKSPITVDAQFFDFCIQNGDCGTETVILGAAKPSRMIPHPDADGKIRLYPQALYKQLNVPTVHPEMGQSEITAIFNSRMNYWFNGDPMPMSERQVDLLYVVIHELTHGLGFTNSWNDYFNIQALTPAVGNISNGSTTQAQFFEFIFDKSIILLQSGTPLTSITDQLNQFQINPTLSDQDLINSFQASPQFPIAQNMYKNGVTHSTMGFLFNSDIPLNTPLSQDQIQNDVLVLETSLNPFQPSSSIGHVDFDTYVNTADFLMMFTYPPGKTLDQMMSNGGSAKTTGPMGPKLRQLLGVLGYDVKKDYTPPTINITSNSSLTSFNLVFSLICILLTFINWY</sequence>
<evidence type="ECO:0000313" key="3">
    <source>
        <dbReference type="Proteomes" id="UP000265703"/>
    </source>
</evidence>
<dbReference type="OrthoDB" id="73465at2759"/>
<reference evidence="2 3" key="1">
    <citation type="submission" date="2018-06" db="EMBL/GenBank/DDBJ databases">
        <title>Comparative genomics reveals the genomic features of Rhizophagus irregularis, R. cerebriforme, R. diaphanum and Gigaspora rosea, and their symbiotic lifestyle signature.</title>
        <authorList>
            <person name="Morin E."/>
            <person name="San Clemente H."/>
            <person name="Chen E.C.H."/>
            <person name="De La Providencia I."/>
            <person name="Hainaut M."/>
            <person name="Kuo A."/>
            <person name="Kohler A."/>
            <person name="Murat C."/>
            <person name="Tang N."/>
            <person name="Roy S."/>
            <person name="Loubradou J."/>
            <person name="Henrissat B."/>
            <person name="Grigoriev I.V."/>
            <person name="Corradi N."/>
            <person name="Roux C."/>
            <person name="Martin F.M."/>
        </authorList>
    </citation>
    <scope>NUCLEOTIDE SEQUENCE [LARGE SCALE GENOMIC DNA]</scope>
    <source>
        <strain evidence="2 3">DAOM 227022</strain>
    </source>
</reference>
<keyword evidence="3" id="KW-1185">Reference proteome</keyword>
<protein>
    <recommendedName>
        <fullName evidence="1">Integrase catalytic domain-containing protein</fullName>
    </recommendedName>
</protein>
<evidence type="ECO:0000259" key="1">
    <source>
        <dbReference type="PROSITE" id="PS50994"/>
    </source>
</evidence>
<evidence type="ECO:0000313" key="2">
    <source>
        <dbReference type="EMBL" id="RIA87227.1"/>
    </source>
</evidence>
<dbReference type="Proteomes" id="UP000265703">
    <property type="component" value="Unassembled WGS sequence"/>
</dbReference>
<dbReference type="GO" id="GO:0015074">
    <property type="term" value="P:DNA integration"/>
    <property type="evidence" value="ECO:0007669"/>
    <property type="project" value="InterPro"/>
</dbReference>
<gene>
    <name evidence="2" type="ORF">C1645_301519</name>
</gene>
<proteinExistence type="predicted"/>
<comment type="caution">
    <text evidence="2">The sequence shown here is derived from an EMBL/GenBank/DDBJ whole genome shotgun (WGS) entry which is preliminary data.</text>
</comment>
<organism evidence="2 3">
    <name type="scientific">Glomus cerebriforme</name>
    <dbReference type="NCBI Taxonomy" id="658196"/>
    <lineage>
        <taxon>Eukaryota</taxon>
        <taxon>Fungi</taxon>
        <taxon>Fungi incertae sedis</taxon>
        <taxon>Mucoromycota</taxon>
        <taxon>Glomeromycotina</taxon>
        <taxon>Glomeromycetes</taxon>
        <taxon>Glomerales</taxon>
        <taxon>Glomeraceae</taxon>
        <taxon>Glomus</taxon>
    </lineage>
</organism>
<dbReference type="EMBL" id="QKYT01000320">
    <property type="protein sequence ID" value="RIA87227.1"/>
    <property type="molecule type" value="Genomic_DNA"/>
</dbReference>
<feature type="domain" description="Integrase catalytic" evidence="1">
    <location>
        <begin position="113"/>
        <end position="285"/>
    </location>
</feature>
<dbReference type="AlphaFoldDB" id="A0A397STE9"/>
<dbReference type="PROSITE" id="PS50994">
    <property type="entry name" value="INTEGRASE"/>
    <property type="match status" value="1"/>
</dbReference>
<accession>A0A397STE9</accession>
<name>A0A397STE9_9GLOM</name>
<dbReference type="InterPro" id="IPR001584">
    <property type="entry name" value="Integrase_cat-core"/>
</dbReference>